<dbReference type="InterPro" id="IPR008969">
    <property type="entry name" value="CarboxyPept-like_regulatory"/>
</dbReference>
<dbReference type="Pfam" id="PF14905">
    <property type="entry name" value="OMP_b-brl_3"/>
    <property type="match status" value="1"/>
</dbReference>
<evidence type="ECO:0000256" key="2">
    <source>
        <dbReference type="ARBA" id="ARBA00023136"/>
    </source>
</evidence>
<keyword evidence="6" id="KW-1185">Reference proteome</keyword>
<evidence type="ECO:0000256" key="3">
    <source>
        <dbReference type="ARBA" id="ARBA00023237"/>
    </source>
</evidence>
<comment type="subcellular location">
    <subcellularLocation>
        <location evidence="1">Cell outer membrane</location>
    </subcellularLocation>
</comment>
<dbReference type="InterPro" id="IPR041700">
    <property type="entry name" value="OMP_b-brl_3"/>
</dbReference>
<gene>
    <name evidence="5" type="ORF">JBL43_06830</name>
</gene>
<proteinExistence type="predicted"/>
<reference evidence="5 6" key="1">
    <citation type="submission" date="2020-12" db="EMBL/GenBank/DDBJ databases">
        <title>Aureibaculum luteum sp. nov. and Aureibaculum flavum sp. nov., novel members of the family Flavobacteriaceae isolated from Antarctic intertidal sediments.</title>
        <authorList>
            <person name="He X."/>
            <person name="Zhang X."/>
        </authorList>
    </citation>
    <scope>NUCLEOTIDE SEQUENCE [LARGE SCALE GENOMIC DNA]</scope>
    <source>
        <strain evidence="5 6">A20</strain>
    </source>
</reference>
<sequence>MLRKEITILLIIMCNTLLAQDRYSVKGLVSSQNELVDIGDVLLLSFNEEKLIEYIEIEKGSFNFTDLIKGTYVLKVSCLGFKEFKKVITLDMDLNLNIELTERTTALDEVEITASKKPIENSNGNIIVNVANTIFSSESNPIDLLSKLPKIQISSDRESINIIGKGTALIYLGNQKISFQELENITIDDIQFIEIINNPSSKYEAEGRSVILVHSKFSNKNGIKGTVSETASFRKNYNNFLGGNISYKQNKFELKFNAAFNDLHPWESNGSDYTIINENIESSYVVEADDTKRPQFIFGGGIYYQINKDDYFSLSSTLRSQNDEFLIKTNSNNKKNNIEDHVFTLTDNDDFRFYSSTNLNYNKSFNKTRNLFMGGQYSYYNKELGSDIGNSLNGSEIISDQKRLQDFKVNVISLKADFENEFTNKLKLEIGASMSVTNAKTNAQISMVSPSSDFTTNYDYKEKNYAGYSQLSGKLGKFFYTSGVRAEIMDGKGGFLNNSTLLVDRNNLKLFPKAMLTFAIDSTQKVTLNYAKSISRPIFTTISSSSTYLSPFLDWKGNVELKPTITNEISLNYDFKTYSISASYYLKENPAFYNITYNNVSETSTMSSSNFENEEGFVLELVVPLKYKFWNSTTVIDLTSKKVNDKNAIEFKASPYLYIYSNHQFKIDNTFSASLNGWGYTKHNEGIYKRNGVFAVNASLTKKFFKKLDATLSFNDIFNSLRFKESYNVNSIIANTIFYSDRNEVSISLKYAFGKLKKSVFKNKDVDDNLNRIN</sequence>
<keyword evidence="5" id="KW-0675">Receptor</keyword>
<dbReference type="SUPFAM" id="SSF56935">
    <property type="entry name" value="Porins"/>
    <property type="match status" value="1"/>
</dbReference>
<dbReference type="EMBL" id="JAEHFJ010000003">
    <property type="protein sequence ID" value="MBJ2173944.1"/>
    <property type="molecule type" value="Genomic_DNA"/>
</dbReference>
<comment type="caution">
    <text evidence="5">The sequence shown here is derived from an EMBL/GenBank/DDBJ whole genome shotgun (WGS) entry which is preliminary data.</text>
</comment>
<dbReference type="Gene3D" id="2.40.170.20">
    <property type="entry name" value="TonB-dependent receptor, beta-barrel domain"/>
    <property type="match status" value="1"/>
</dbReference>
<keyword evidence="2" id="KW-0472">Membrane</keyword>
<dbReference type="Proteomes" id="UP000623301">
    <property type="component" value="Unassembled WGS sequence"/>
</dbReference>
<keyword evidence="3" id="KW-0998">Cell outer membrane</keyword>
<evidence type="ECO:0000256" key="1">
    <source>
        <dbReference type="ARBA" id="ARBA00004442"/>
    </source>
</evidence>
<name>A0ABS0WPU4_9FLAO</name>
<dbReference type="InterPro" id="IPR036942">
    <property type="entry name" value="Beta-barrel_TonB_sf"/>
</dbReference>
<feature type="domain" description="Outer membrane protein beta-barrel" evidence="4">
    <location>
        <begin position="365"/>
        <end position="751"/>
    </location>
</feature>
<protein>
    <submittedName>
        <fullName evidence="5">TonB-dependent receptor family protein</fullName>
    </submittedName>
</protein>
<dbReference type="SUPFAM" id="SSF49464">
    <property type="entry name" value="Carboxypeptidase regulatory domain-like"/>
    <property type="match status" value="1"/>
</dbReference>
<evidence type="ECO:0000313" key="5">
    <source>
        <dbReference type="EMBL" id="MBJ2173944.1"/>
    </source>
</evidence>
<dbReference type="RefSeq" id="WP_198840712.1">
    <property type="nucleotide sequence ID" value="NZ_JAEHFJ010000003.1"/>
</dbReference>
<organism evidence="5 6">
    <name type="scientific">Aureibaculum flavum</name>
    <dbReference type="NCBI Taxonomy" id="2795986"/>
    <lineage>
        <taxon>Bacteria</taxon>
        <taxon>Pseudomonadati</taxon>
        <taxon>Bacteroidota</taxon>
        <taxon>Flavobacteriia</taxon>
        <taxon>Flavobacteriales</taxon>
        <taxon>Flavobacteriaceae</taxon>
        <taxon>Aureibaculum</taxon>
    </lineage>
</organism>
<evidence type="ECO:0000259" key="4">
    <source>
        <dbReference type="Pfam" id="PF14905"/>
    </source>
</evidence>
<evidence type="ECO:0000313" key="6">
    <source>
        <dbReference type="Proteomes" id="UP000623301"/>
    </source>
</evidence>
<accession>A0ABS0WPU4</accession>